<evidence type="ECO:0000313" key="13">
    <source>
        <dbReference type="Proteomes" id="UP000824169"/>
    </source>
</evidence>
<dbReference type="FunFam" id="1.10.287.130:FF:000001">
    <property type="entry name" value="Two-component sensor histidine kinase"/>
    <property type="match status" value="1"/>
</dbReference>
<dbReference type="FunFam" id="3.30.565.10:FF:000006">
    <property type="entry name" value="Sensor histidine kinase WalK"/>
    <property type="match status" value="1"/>
</dbReference>
<keyword evidence="9" id="KW-0812">Transmembrane</keyword>
<feature type="transmembrane region" description="Helical" evidence="9">
    <location>
        <begin position="57"/>
        <end position="79"/>
    </location>
</feature>
<name>A0A9D1P177_9FIRM</name>
<dbReference type="PROSITE" id="PS50885">
    <property type="entry name" value="HAMP"/>
    <property type="match status" value="1"/>
</dbReference>
<proteinExistence type="predicted"/>
<dbReference type="EMBL" id="DVOO01000005">
    <property type="protein sequence ID" value="HIV24442.1"/>
    <property type="molecule type" value="Genomic_DNA"/>
</dbReference>
<dbReference type="PROSITE" id="PS50109">
    <property type="entry name" value="HIS_KIN"/>
    <property type="match status" value="1"/>
</dbReference>
<dbReference type="SUPFAM" id="SSF55874">
    <property type="entry name" value="ATPase domain of HSP90 chaperone/DNA topoisomerase II/histidine kinase"/>
    <property type="match status" value="1"/>
</dbReference>
<evidence type="ECO:0000256" key="5">
    <source>
        <dbReference type="ARBA" id="ARBA00022679"/>
    </source>
</evidence>
<dbReference type="SMART" id="SM00387">
    <property type="entry name" value="HATPase_c"/>
    <property type="match status" value="1"/>
</dbReference>
<evidence type="ECO:0000313" key="12">
    <source>
        <dbReference type="EMBL" id="HIV24442.1"/>
    </source>
</evidence>
<dbReference type="CDD" id="cd00075">
    <property type="entry name" value="HATPase"/>
    <property type="match status" value="1"/>
</dbReference>
<feature type="domain" description="Histidine kinase" evidence="10">
    <location>
        <begin position="140"/>
        <end position="352"/>
    </location>
</feature>
<dbReference type="InterPro" id="IPR005467">
    <property type="entry name" value="His_kinase_dom"/>
</dbReference>
<dbReference type="Proteomes" id="UP000824169">
    <property type="component" value="Unassembled WGS sequence"/>
</dbReference>
<dbReference type="GO" id="GO:0016020">
    <property type="term" value="C:membrane"/>
    <property type="evidence" value="ECO:0007669"/>
    <property type="project" value="UniProtKB-SubCell"/>
</dbReference>
<accession>A0A9D1P177</accession>
<dbReference type="CDD" id="cd06225">
    <property type="entry name" value="HAMP"/>
    <property type="match status" value="1"/>
</dbReference>
<dbReference type="InterPro" id="IPR036890">
    <property type="entry name" value="HATPase_C_sf"/>
</dbReference>
<feature type="domain" description="HAMP" evidence="11">
    <location>
        <begin position="85"/>
        <end position="132"/>
    </location>
</feature>
<keyword evidence="4" id="KW-0597">Phosphoprotein</keyword>
<reference evidence="12" key="1">
    <citation type="submission" date="2020-10" db="EMBL/GenBank/DDBJ databases">
        <authorList>
            <person name="Gilroy R."/>
        </authorList>
    </citation>
    <scope>NUCLEOTIDE SEQUENCE</scope>
    <source>
        <strain evidence="12">CHK188-20938</strain>
    </source>
</reference>
<evidence type="ECO:0000256" key="3">
    <source>
        <dbReference type="ARBA" id="ARBA00012438"/>
    </source>
</evidence>
<dbReference type="SUPFAM" id="SSF47384">
    <property type="entry name" value="Homodimeric domain of signal transducing histidine kinase"/>
    <property type="match status" value="1"/>
</dbReference>
<dbReference type="Gene3D" id="1.10.287.130">
    <property type="match status" value="1"/>
</dbReference>
<dbReference type="SMART" id="SM00388">
    <property type="entry name" value="HisKA"/>
    <property type="match status" value="1"/>
</dbReference>
<evidence type="ECO:0000256" key="9">
    <source>
        <dbReference type="SAM" id="Phobius"/>
    </source>
</evidence>
<evidence type="ECO:0000259" key="11">
    <source>
        <dbReference type="PROSITE" id="PS50885"/>
    </source>
</evidence>
<dbReference type="InterPro" id="IPR036097">
    <property type="entry name" value="HisK_dim/P_sf"/>
</dbReference>
<dbReference type="InterPro" id="IPR050736">
    <property type="entry name" value="Sensor_HK_Regulatory"/>
</dbReference>
<evidence type="ECO:0000256" key="4">
    <source>
        <dbReference type="ARBA" id="ARBA00022553"/>
    </source>
</evidence>
<feature type="transmembrane region" description="Helical" evidence="9">
    <location>
        <begin position="12"/>
        <end position="37"/>
    </location>
</feature>
<evidence type="ECO:0000256" key="2">
    <source>
        <dbReference type="ARBA" id="ARBA00004370"/>
    </source>
</evidence>
<evidence type="ECO:0000256" key="1">
    <source>
        <dbReference type="ARBA" id="ARBA00000085"/>
    </source>
</evidence>
<evidence type="ECO:0000256" key="7">
    <source>
        <dbReference type="ARBA" id="ARBA00023012"/>
    </source>
</evidence>
<dbReference type="Gene3D" id="3.30.565.10">
    <property type="entry name" value="Histidine kinase-like ATPase, C-terminal domain"/>
    <property type="match status" value="1"/>
</dbReference>
<evidence type="ECO:0000256" key="6">
    <source>
        <dbReference type="ARBA" id="ARBA00022777"/>
    </source>
</evidence>
<evidence type="ECO:0000256" key="8">
    <source>
        <dbReference type="ARBA" id="ARBA00023136"/>
    </source>
</evidence>
<sequence>MRGYRKQKKHRIALLTVIFALIVFCIIAATMAIVWGIGFVLVQTGLWTLSGRGSGSLPFVLLIFALASIGVGTILAVTLGRLPFRPLGRLLYGLQQLTDGNYSARLPEEKRFGRELSRRFNLLAEELQNTEMLRSDFVNSFSHEFKTPIVSIQGFAQLLNRGGLSEKQTREYLEIIEEESRRLAAMATNVLNYSKIENQKILTGISRFNLSEQIRTCILLLEKKWSRKELELSLEFQEYEVAANEEMLKQVWINLLDNAVKFTPEKGKIEVSIQKDDRGLLVRVGNSGPEISPEEQKRIFQKFYQSDSSHAKEGTGLGLTIARRITELHGGTIAVESGEGRTVFTVRLPQPVSTL</sequence>
<dbReference type="PANTHER" id="PTHR43711">
    <property type="entry name" value="TWO-COMPONENT HISTIDINE KINASE"/>
    <property type="match status" value="1"/>
</dbReference>
<dbReference type="PANTHER" id="PTHR43711:SF26">
    <property type="entry name" value="SENSOR HISTIDINE KINASE RCSC"/>
    <property type="match status" value="1"/>
</dbReference>
<keyword evidence="6 12" id="KW-0418">Kinase</keyword>
<dbReference type="Gene3D" id="6.10.340.10">
    <property type="match status" value="1"/>
</dbReference>
<keyword evidence="5" id="KW-0808">Transferase</keyword>
<keyword evidence="9" id="KW-1133">Transmembrane helix</keyword>
<dbReference type="Pfam" id="PF00512">
    <property type="entry name" value="HisKA"/>
    <property type="match status" value="1"/>
</dbReference>
<comment type="catalytic activity">
    <reaction evidence="1">
        <text>ATP + protein L-histidine = ADP + protein N-phospho-L-histidine.</text>
        <dbReference type="EC" id="2.7.13.3"/>
    </reaction>
</comment>
<dbReference type="EC" id="2.7.13.3" evidence="3"/>
<dbReference type="InterPro" id="IPR003660">
    <property type="entry name" value="HAMP_dom"/>
</dbReference>
<organism evidence="12 13">
    <name type="scientific">Candidatus Scatomonas pullistercoris</name>
    <dbReference type="NCBI Taxonomy" id="2840920"/>
    <lineage>
        <taxon>Bacteria</taxon>
        <taxon>Bacillati</taxon>
        <taxon>Bacillota</taxon>
        <taxon>Clostridia</taxon>
        <taxon>Lachnospirales</taxon>
        <taxon>Lachnospiraceae</taxon>
        <taxon>Lachnospiraceae incertae sedis</taxon>
        <taxon>Candidatus Scatomonas</taxon>
    </lineage>
</organism>
<reference evidence="12" key="2">
    <citation type="journal article" date="2021" name="PeerJ">
        <title>Extensive microbial diversity within the chicken gut microbiome revealed by metagenomics and culture.</title>
        <authorList>
            <person name="Gilroy R."/>
            <person name="Ravi A."/>
            <person name="Getino M."/>
            <person name="Pursley I."/>
            <person name="Horton D.L."/>
            <person name="Alikhan N.F."/>
            <person name="Baker D."/>
            <person name="Gharbi K."/>
            <person name="Hall N."/>
            <person name="Watson M."/>
            <person name="Adriaenssens E.M."/>
            <person name="Foster-Nyarko E."/>
            <person name="Jarju S."/>
            <person name="Secka A."/>
            <person name="Antonio M."/>
            <person name="Oren A."/>
            <person name="Chaudhuri R.R."/>
            <person name="La Ragione R."/>
            <person name="Hildebrand F."/>
            <person name="Pallen M.J."/>
        </authorList>
    </citation>
    <scope>NUCLEOTIDE SEQUENCE</scope>
    <source>
        <strain evidence="12">CHK188-20938</strain>
    </source>
</reference>
<dbReference type="AlphaFoldDB" id="A0A9D1P177"/>
<keyword evidence="8 9" id="KW-0472">Membrane</keyword>
<gene>
    <name evidence="12" type="ORF">IAB71_01430</name>
</gene>
<dbReference type="Pfam" id="PF02518">
    <property type="entry name" value="HATPase_c"/>
    <property type="match status" value="1"/>
</dbReference>
<evidence type="ECO:0000259" key="10">
    <source>
        <dbReference type="PROSITE" id="PS50109"/>
    </source>
</evidence>
<comment type="caution">
    <text evidence="12">The sequence shown here is derived from an EMBL/GenBank/DDBJ whole genome shotgun (WGS) entry which is preliminary data.</text>
</comment>
<comment type="subcellular location">
    <subcellularLocation>
        <location evidence="2">Membrane</location>
    </subcellularLocation>
</comment>
<dbReference type="CDD" id="cd00082">
    <property type="entry name" value="HisKA"/>
    <property type="match status" value="1"/>
</dbReference>
<keyword evidence="7" id="KW-0902">Two-component regulatory system</keyword>
<dbReference type="InterPro" id="IPR004358">
    <property type="entry name" value="Sig_transdc_His_kin-like_C"/>
</dbReference>
<dbReference type="GO" id="GO:0000155">
    <property type="term" value="F:phosphorelay sensor kinase activity"/>
    <property type="evidence" value="ECO:0007669"/>
    <property type="project" value="InterPro"/>
</dbReference>
<dbReference type="PRINTS" id="PR00344">
    <property type="entry name" value="BCTRLSENSOR"/>
</dbReference>
<protein>
    <recommendedName>
        <fullName evidence="3">histidine kinase</fullName>
        <ecNumber evidence="3">2.7.13.3</ecNumber>
    </recommendedName>
</protein>
<dbReference type="InterPro" id="IPR003594">
    <property type="entry name" value="HATPase_dom"/>
</dbReference>
<dbReference type="InterPro" id="IPR003661">
    <property type="entry name" value="HisK_dim/P_dom"/>
</dbReference>